<dbReference type="PANTHER" id="PTHR47184:SF3">
    <property type="entry name" value="PHOSPHATIDYLINOSITOL 3-AND 4-KINASE FAMILY PROTEIN-RELATED"/>
    <property type="match status" value="1"/>
</dbReference>
<dbReference type="PANTHER" id="PTHR47184">
    <property type="entry name" value="PHOSPHATIDYLINOSITOL 3-AND 4-KINASE FAMILY PROTEIN-RELATED"/>
    <property type="match status" value="1"/>
</dbReference>
<reference evidence="2" key="2">
    <citation type="journal article" date="2024" name="Plant">
        <title>Genomic evolution and insights into agronomic trait innovations of Sesamum species.</title>
        <authorList>
            <person name="Miao H."/>
            <person name="Wang L."/>
            <person name="Qu L."/>
            <person name="Liu H."/>
            <person name="Sun Y."/>
            <person name="Le M."/>
            <person name="Wang Q."/>
            <person name="Wei S."/>
            <person name="Zheng Y."/>
            <person name="Lin W."/>
            <person name="Duan Y."/>
            <person name="Cao H."/>
            <person name="Xiong S."/>
            <person name="Wang X."/>
            <person name="Wei L."/>
            <person name="Li C."/>
            <person name="Ma Q."/>
            <person name="Ju M."/>
            <person name="Zhao R."/>
            <person name="Li G."/>
            <person name="Mu C."/>
            <person name="Tian Q."/>
            <person name="Mei H."/>
            <person name="Zhang T."/>
            <person name="Gao T."/>
            <person name="Zhang H."/>
        </authorList>
    </citation>
    <scope>NUCLEOTIDE SEQUENCE</scope>
    <source>
        <strain evidence="2">G02</strain>
    </source>
</reference>
<protein>
    <submittedName>
        <fullName evidence="2">Symplekin</fullName>
    </submittedName>
</protein>
<name>A0AAW2SKE6_SESRA</name>
<gene>
    <name evidence="2" type="ORF">Sradi_2440400</name>
</gene>
<organism evidence="2">
    <name type="scientific">Sesamum radiatum</name>
    <name type="common">Black benniseed</name>
    <dbReference type="NCBI Taxonomy" id="300843"/>
    <lineage>
        <taxon>Eukaryota</taxon>
        <taxon>Viridiplantae</taxon>
        <taxon>Streptophyta</taxon>
        <taxon>Embryophyta</taxon>
        <taxon>Tracheophyta</taxon>
        <taxon>Spermatophyta</taxon>
        <taxon>Magnoliopsida</taxon>
        <taxon>eudicotyledons</taxon>
        <taxon>Gunneridae</taxon>
        <taxon>Pentapetalae</taxon>
        <taxon>asterids</taxon>
        <taxon>lamiids</taxon>
        <taxon>Lamiales</taxon>
        <taxon>Pedaliaceae</taxon>
        <taxon>Sesamum</taxon>
    </lineage>
</organism>
<comment type="caution">
    <text evidence="2">The sequence shown here is derived from an EMBL/GenBank/DDBJ whole genome shotgun (WGS) entry which is preliminary data.</text>
</comment>
<evidence type="ECO:0000259" key="1">
    <source>
        <dbReference type="Pfam" id="PF12295"/>
    </source>
</evidence>
<proteinExistence type="predicted"/>
<dbReference type="EMBL" id="JACGWJ010000010">
    <property type="protein sequence ID" value="KAL0392176.1"/>
    <property type="molecule type" value="Genomic_DNA"/>
</dbReference>
<accession>A0AAW2SKE6</accession>
<reference evidence="2" key="1">
    <citation type="submission" date="2020-06" db="EMBL/GenBank/DDBJ databases">
        <authorList>
            <person name="Li T."/>
            <person name="Hu X."/>
            <person name="Zhang T."/>
            <person name="Song X."/>
            <person name="Zhang H."/>
            <person name="Dai N."/>
            <person name="Sheng W."/>
            <person name="Hou X."/>
            <person name="Wei L."/>
        </authorList>
    </citation>
    <scope>NUCLEOTIDE SEQUENCE</scope>
    <source>
        <strain evidence="2">G02</strain>
        <tissue evidence="2">Leaf</tissue>
    </source>
</reference>
<dbReference type="InterPro" id="IPR022075">
    <property type="entry name" value="Symplekin_C"/>
</dbReference>
<feature type="domain" description="Symplekin C-terminal" evidence="1">
    <location>
        <begin position="12"/>
        <end position="66"/>
    </location>
</feature>
<evidence type="ECO:0000313" key="2">
    <source>
        <dbReference type="EMBL" id="KAL0392176.1"/>
    </source>
</evidence>
<dbReference type="AlphaFoldDB" id="A0AAW2SKE6"/>
<dbReference type="Pfam" id="PF12295">
    <property type="entry name" value="Symplekin_C"/>
    <property type="match status" value="1"/>
</dbReference>
<sequence>MAGIYSSNSFQVDFVMEILSKLVNRQIWRMPKLWVGFLKCISQTQPHSFRVLLQLPPPQLESALNKYPNLRGPLTAFVNQSSVQTSLPRYVNLWLGGLQF</sequence>